<feature type="non-terminal residue" evidence="2">
    <location>
        <position position="1"/>
    </location>
</feature>
<dbReference type="SUPFAM" id="SSF56672">
    <property type="entry name" value="DNA/RNA polymerases"/>
    <property type="match status" value="1"/>
</dbReference>
<gene>
    <name evidence="2" type="ORF">CR513_07984</name>
</gene>
<evidence type="ECO:0000313" key="3">
    <source>
        <dbReference type="Proteomes" id="UP000257109"/>
    </source>
</evidence>
<keyword evidence="3" id="KW-1185">Reference proteome</keyword>
<evidence type="ECO:0000259" key="1">
    <source>
        <dbReference type="Pfam" id="PF17919"/>
    </source>
</evidence>
<reference evidence="2" key="1">
    <citation type="submission" date="2018-05" db="EMBL/GenBank/DDBJ databases">
        <title>Draft genome of Mucuna pruriens seed.</title>
        <authorList>
            <person name="Nnadi N.E."/>
            <person name="Vos R."/>
            <person name="Hasami M.H."/>
            <person name="Devisetty U.K."/>
            <person name="Aguiy J.C."/>
        </authorList>
    </citation>
    <scope>NUCLEOTIDE SEQUENCE [LARGE SCALE GENOMIC DNA]</scope>
    <source>
        <strain evidence="2">JCA_2017</strain>
    </source>
</reference>
<dbReference type="EMBL" id="QJKJ01001387">
    <property type="protein sequence ID" value="RDY07845.1"/>
    <property type="molecule type" value="Genomic_DNA"/>
</dbReference>
<dbReference type="Proteomes" id="UP000257109">
    <property type="component" value="Unassembled WGS sequence"/>
</dbReference>
<protein>
    <recommendedName>
        <fullName evidence="1">Reverse transcriptase/retrotransposon-derived protein RNase H-like domain-containing protein</fullName>
    </recommendedName>
</protein>
<name>A0A371HYH6_MUCPR</name>
<dbReference type="AlphaFoldDB" id="A0A371HYH6"/>
<feature type="domain" description="Reverse transcriptase/retrotransposon-derived protein RNase H-like" evidence="1">
    <location>
        <begin position="56"/>
        <end position="95"/>
    </location>
</feature>
<dbReference type="InterPro" id="IPR041577">
    <property type="entry name" value="RT_RNaseH_2"/>
</dbReference>
<proteinExistence type="predicted"/>
<dbReference type="InterPro" id="IPR043502">
    <property type="entry name" value="DNA/RNA_pol_sf"/>
</dbReference>
<sequence length="96" mass="10839">MASSSIEQLLLTHDVPTLFVVAYAHCAQVERRCDHDILSNSFRKAFFMLGHDSRLRFFQELKNQLTSTPILQAPNWELPFELMCDASNSALGVVLG</sequence>
<accession>A0A371HYH6</accession>
<organism evidence="2 3">
    <name type="scientific">Mucuna pruriens</name>
    <name type="common">Velvet bean</name>
    <name type="synonym">Dolichos pruriens</name>
    <dbReference type="NCBI Taxonomy" id="157652"/>
    <lineage>
        <taxon>Eukaryota</taxon>
        <taxon>Viridiplantae</taxon>
        <taxon>Streptophyta</taxon>
        <taxon>Embryophyta</taxon>
        <taxon>Tracheophyta</taxon>
        <taxon>Spermatophyta</taxon>
        <taxon>Magnoliopsida</taxon>
        <taxon>eudicotyledons</taxon>
        <taxon>Gunneridae</taxon>
        <taxon>Pentapetalae</taxon>
        <taxon>rosids</taxon>
        <taxon>fabids</taxon>
        <taxon>Fabales</taxon>
        <taxon>Fabaceae</taxon>
        <taxon>Papilionoideae</taxon>
        <taxon>50 kb inversion clade</taxon>
        <taxon>NPAAA clade</taxon>
        <taxon>indigoferoid/millettioid clade</taxon>
        <taxon>Phaseoleae</taxon>
        <taxon>Mucuna</taxon>
    </lineage>
</organism>
<dbReference type="OrthoDB" id="2020560at2759"/>
<evidence type="ECO:0000313" key="2">
    <source>
        <dbReference type="EMBL" id="RDY07845.1"/>
    </source>
</evidence>
<dbReference type="Pfam" id="PF17919">
    <property type="entry name" value="RT_RNaseH_2"/>
    <property type="match status" value="1"/>
</dbReference>
<comment type="caution">
    <text evidence="2">The sequence shown here is derived from an EMBL/GenBank/DDBJ whole genome shotgun (WGS) entry which is preliminary data.</text>
</comment>